<sequence length="331" mass="34205">MPIPFLIAGAALLAGGVGAVGAVVAKETMDEAEEVANDGKYIVKNAEEKRDSAREKADKAINTLGEKKLDILGNSINVFVDNFKKLKNVNFHDSVGLEELKDFTPDSSSLGELQRASFSAAQIGGSMFTGLAGGSVAALGAYGAVGLLATASTGTAISTLSGVVATNATLAWLGGGSLAAGGFGVAGGMAVLGGAVLGPALLIGSFVAYAKADEALNKAKSYRAKAKQFEAECENVCSLCKAVTERAEQIKDVLVKLDKMLVNGNKNMVSIIENEGTDWNSYSDQDKRIIAGVAMTAKTLKVILDTSLLHDDGSLSKESENVLSLPLVQTL</sequence>
<evidence type="ECO:0000313" key="2">
    <source>
        <dbReference type="EMBL" id="SHI29144.1"/>
    </source>
</evidence>
<proteinExistence type="predicted"/>
<reference evidence="2 3" key="1">
    <citation type="submission" date="2016-11" db="EMBL/GenBank/DDBJ databases">
        <authorList>
            <person name="Jaros S."/>
            <person name="Januszkiewicz K."/>
            <person name="Wedrychowicz H."/>
        </authorList>
    </citation>
    <scope>NUCLEOTIDE SEQUENCE [LARGE SCALE GENOMIC DNA]</scope>
    <source>
        <strain evidence="2 3">DSM 3074</strain>
    </source>
</reference>
<dbReference type="RefSeq" id="WP_080325165.1">
    <property type="nucleotide sequence ID" value="NZ_FQYW01000003.1"/>
</dbReference>
<keyword evidence="1" id="KW-0732">Signal</keyword>
<protein>
    <submittedName>
        <fullName evidence="2">Uncharacterized protein</fullName>
    </submittedName>
</protein>
<gene>
    <name evidence="2" type="ORF">SAMN02745671_00070</name>
</gene>
<dbReference type="EMBL" id="FQYW01000003">
    <property type="protein sequence ID" value="SHI29144.1"/>
    <property type="molecule type" value="Genomic_DNA"/>
</dbReference>
<dbReference type="AlphaFoldDB" id="A0A1M5ZY03"/>
<feature type="signal peptide" evidence="1">
    <location>
        <begin position="1"/>
        <end position="25"/>
    </location>
</feature>
<dbReference type="Proteomes" id="UP000191240">
    <property type="component" value="Unassembled WGS sequence"/>
</dbReference>
<evidence type="ECO:0000256" key="1">
    <source>
        <dbReference type="SAM" id="SignalP"/>
    </source>
</evidence>
<evidence type="ECO:0000313" key="3">
    <source>
        <dbReference type="Proteomes" id="UP000191240"/>
    </source>
</evidence>
<dbReference type="OrthoDB" id="3231145at2"/>
<organism evidence="2 3">
    <name type="scientific">Anaerovibrio lipolyticus DSM 3074</name>
    <dbReference type="NCBI Taxonomy" id="1120997"/>
    <lineage>
        <taxon>Bacteria</taxon>
        <taxon>Bacillati</taxon>
        <taxon>Bacillota</taxon>
        <taxon>Negativicutes</taxon>
        <taxon>Selenomonadales</taxon>
        <taxon>Selenomonadaceae</taxon>
        <taxon>Anaerovibrio</taxon>
    </lineage>
</organism>
<feature type="chain" id="PRO_5038792051" evidence="1">
    <location>
        <begin position="26"/>
        <end position="331"/>
    </location>
</feature>
<name>A0A1M5ZY03_9FIRM</name>
<accession>A0A1M5ZY03</accession>